<protein>
    <submittedName>
        <fullName evidence="5">Amidohydrolase</fullName>
    </submittedName>
</protein>
<dbReference type="SUPFAM" id="SSF56317">
    <property type="entry name" value="Carbon-nitrogen hydrolase"/>
    <property type="match status" value="1"/>
</dbReference>
<evidence type="ECO:0000256" key="1">
    <source>
        <dbReference type="ARBA" id="ARBA00010613"/>
    </source>
</evidence>
<dbReference type="PROSITE" id="PS50263">
    <property type="entry name" value="CN_HYDROLASE"/>
    <property type="match status" value="1"/>
</dbReference>
<keyword evidence="6" id="KW-1185">Reference proteome</keyword>
<evidence type="ECO:0000256" key="3">
    <source>
        <dbReference type="SAM" id="MobiDB-lite"/>
    </source>
</evidence>
<dbReference type="Proteomes" id="UP001549076">
    <property type="component" value="Unassembled WGS sequence"/>
</dbReference>
<dbReference type="InterPro" id="IPR003010">
    <property type="entry name" value="C-N_Hydrolase"/>
</dbReference>
<sequence>MSSLTVAAVQFSPLLGDLGGNRARTLGLIDRAAAQGAKLVVLPECSTSGYAFSDRSEIEGLAEGVPGETIEAWHERAQHHGIVIVGGLIERTDDVFYNSSVVVTQAGLAGVYRKVHLWGKERELYRPGDAISVVDTPIGHIGTIICYDLWFPELSRSLALSGADILVSPANWAGNARLSNPYDRYGLPVGYHMAVATAAVNERPVIVADRIGVENGLRFLGSSCIVRHSGEVVAGPGQHDGEQILVADIDIGPREEAVQSNPQSRRPDVYRNLGEQ</sequence>
<evidence type="ECO:0000313" key="5">
    <source>
        <dbReference type="EMBL" id="MET3793194.1"/>
    </source>
</evidence>
<comment type="similarity">
    <text evidence="1">Belongs to the carbon-nitrogen hydrolase superfamily. NIT1/NIT2 family.</text>
</comment>
<reference evidence="5 6" key="1">
    <citation type="submission" date="2024-06" db="EMBL/GenBank/DDBJ databases">
        <title>Genomic Encyclopedia of Type Strains, Phase IV (KMG-IV): sequencing the most valuable type-strain genomes for metagenomic binning, comparative biology and taxonomic classification.</title>
        <authorList>
            <person name="Goeker M."/>
        </authorList>
    </citation>
    <scope>NUCLEOTIDE SEQUENCE [LARGE SCALE GENOMIC DNA]</scope>
    <source>
        <strain evidence="5 6">DSM 27865</strain>
    </source>
</reference>
<feature type="domain" description="CN hydrolase" evidence="4">
    <location>
        <begin position="4"/>
        <end position="251"/>
    </location>
</feature>
<dbReference type="InterPro" id="IPR050345">
    <property type="entry name" value="Aliph_Amidase/BUP"/>
</dbReference>
<dbReference type="PROSITE" id="PS01227">
    <property type="entry name" value="UPF0012"/>
    <property type="match status" value="1"/>
</dbReference>
<keyword evidence="2" id="KW-0378">Hydrolase</keyword>
<feature type="region of interest" description="Disordered" evidence="3">
    <location>
        <begin position="256"/>
        <end position="276"/>
    </location>
</feature>
<evidence type="ECO:0000256" key="2">
    <source>
        <dbReference type="ARBA" id="ARBA00022801"/>
    </source>
</evidence>
<accession>A0ABV2N2B6</accession>
<dbReference type="RefSeq" id="WP_354196904.1">
    <property type="nucleotide sequence ID" value="NZ_JBEPML010000012.1"/>
</dbReference>
<dbReference type="Pfam" id="PF00795">
    <property type="entry name" value="CN_hydrolase"/>
    <property type="match status" value="1"/>
</dbReference>
<dbReference type="Gene3D" id="3.60.110.10">
    <property type="entry name" value="Carbon-nitrogen hydrolase"/>
    <property type="match status" value="1"/>
</dbReference>
<dbReference type="EMBL" id="JBEPML010000012">
    <property type="protein sequence ID" value="MET3793194.1"/>
    <property type="molecule type" value="Genomic_DNA"/>
</dbReference>
<proteinExistence type="inferred from homology"/>
<gene>
    <name evidence="5" type="ORF">ABID37_003418</name>
</gene>
<dbReference type="PANTHER" id="PTHR43674:SF16">
    <property type="entry name" value="CARBON-NITROGEN FAMILY, PUTATIVE (AFU_ORTHOLOGUE AFUA_5G02350)-RELATED"/>
    <property type="match status" value="1"/>
</dbReference>
<organism evidence="5 6">
    <name type="scientific">Aquamicrobium terrae</name>
    <dbReference type="NCBI Taxonomy" id="1324945"/>
    <lineage>
        <taxon>Bacteria</taxon>
        <taxon>Pseudomonadati</taxon>
        <taxon>Pseudomonadota</taxon>
        <taxon>Alphaproteobacteria</taxon>
        <taxon>Hyphomicrobiales</taxon>
        <taxon>Phyllobacteriaceae</taxon>
        <taxon>Aquamicrobium</taxon>
    </lineage>
</organism>
<comment type="caution">
    <text evidence="5">The sequence shown here is derived from an EMBL/GenBank/DDBJ whole genome shotgun (WGS) entry which is preliminary data.</text>
</comment>
<evidence type="ECO:0000259" key="4">
    <source>
        <dbReference type="PROSITE" id="PS50263"/>
    </source>
</evidence>
<dbReference type="InterPro" id="IPR001110">
    <property type="entry name" value="UPF0012_CS"/>
</dbReference>
<dbReference type="PANTHER" id="PTHR43674">
    <property type="entry name" value="NITRILASE C965.09-RELATED"/>
    <property type="match status" value="1"/>
</dbReference>
<evidence type="ECO:0000313" key="6">
    <source>
        <dbReference type="Proteomes" id="UP001549076"/>
    </source>
</evidence>
<dbReference type="InterPro" id="IPR036526">
    <property type="entry name" value="C-N_Hydrolase_sf"/>
</dbReference>
<name>A0ABV2N2B6_9HYPH</name>